<protein>
    <submittedName>
        <fullName evidence="1">Uncharacterized protein</fullName>
    </submittedName>
</protein>
<dbReference type="KEGG" id="dsq:DICSQDRAFT_164062"/>
<evidence type="ECO:0000313" key="2">
    <source>
        <dbReference type="Proteomes" id="UP000053319"/>
    </source>
</evidence>
<gene>
    <name evidence="1" type="ORF">DICSQDRAFT_164062</name>
</gene>
<dbReference type="HOGENOM" id="CLU_2654475_0_0_1"/>
<dbReference type="EMBL" id="JH719490">
    <property type="protein sequence ID" value="EJF55951.1"/>
    <property type="molecule type" value="Genomic_DNA"/>
</dbReference>
<dbReference type="AlphaFoldDB" id="R7SIG1"/>
<accession>R7SIG1</accession>
<dbReference type="Proteomes" id="UP000053319">
    <property type="component" value="Unassembled WGS sequence"/>
</dbReference>
<proteinExistence type="predicted"/>
<sequence>MSLATPSMCPHEFGDNRLRDERQVRGIVHLDAPEALMRMVARTNQQSTSPNGFQLSIHGSIDMPTICRDNSCIRGR</sequence>
<organism evidence="1 2">
    <name type="scientific">Dichomitus squalens (strain LYAD-421)</name>
    <name type="common">Western red white-rot fungus</name>
    <dbReference type="NCBI Taxonomy" id="732165"/>
    <lineage>
        <taxon>Eukaryota</taxon>
        <taxon>Fungi</taxon>
        <taxon>Dikarya</taxon>
        <taxon>Basidiomycota</taxon>
        <taxon>Agaricomycotina</taxon>
        <taxon>Agaricomycetes</taxon>
        <taxon>Polyporales</taxon>
        <taxon>Polyporaceae</taxon>
        <taxon>Dichomitus</taxon>
    </lineage>
</organism>
<reference evidence="1 2" key="1">
    <citation type="journal article" date="2012" name="Science">
        <title>The Paleozoic origin of enzymatic lignin decomposition reconstructed from 31 fungal genomes.</title>
        <authorList>
            <person name="Floudas D."/>
            <person name="Binder M."/>
            <person name="Riley R."/>
            <person name="Barry K."/>
            <person name="Blanchette R.A."/>
            <person name="Henrissat B."/>
            <person name="Martinez A.T."/>
            <person name="Otillar R."/>
            <person name="Spatafora J.W."/>
            <person name="Yadav J.S."/>
            <person name="Aerts A."/>
            <person name="Benoit I."/>
            <person name="Boyd A."/>
            <person name="Carlson A."/>
            <person name="Copeland A."/>
            <person name="Coutinho P.M."/>
            <person name="de Vries R.P."/>
            <person name="Ferreira P."/>
            <person name="Findley K."/>
            <person name="Foster B."/>
            <person name="Gaskell J."/>
            <person name="Glotzer D."/>
            <person name="Gorecki P."/>
            <person name="Heitman J."/>
            <person name="Hesse C."/>
            <person name="Hori C."/>
            <person name="Igarashi K."/>
            <person name="Jurgens J.A."/>
            <person name="Kallen N."/>
            <person name="Kersten P."/>
            <person name="Kohler A."/>
            <person name="Kuees U."/>
            <person name="Kumar T.K.A."/>
            <person name="Kuo A."/>
            <person name="LaButti K."/>
            <person name="Larrondo L.F."/>
            <person name="Lindquist E."/>
            <person name="Ling A."/>
            <person name="Lombard V."/>
            <person name="Lucas S."/>
            <person name="Lundell T."/>
            <person name="Martin R."/>
            <person name="McLaughlin D.J."/>
            <person name="Morgenstern I."/>
            <person name="Morin E."/>
            <person name="Murat C."/>
            <person name="Nagy L.G."/>
            <person name="Nolan M."/>
            <person name="Ohm R.A."/>
            <person name="Patyshakuliyeva A."/>
            <person name="Rokas A."/>
            <person name="Ruiz-Duenas F.J."/>
            <person name="Sabat G."/>
            <person name="Salamov A."/>
            <person name="Samejima M."/>
            <person name="Schmutz J."/>
            <person name="Slot J.C."/>
            <person name="St John F."/>
            <person name="Stenlid J."/>
            <person name="Sun H."/>
            <person name="Sun S."/>
            <person name="Syed K."/>
            <person name="Tsang A."/>
            <person name="Wiebenga A."/>
            <person name="Young D."/>
            <person name="Pisabarro A."/>
            <person name="Eastwood D.C."/>
            <person name="Martin F."/>
            <person name="Cullen D."/>
            <person name="Grigoriev I.V."/>
            <person name="Hibbett D.S."/>
        </authorList>
    </citation>
    <scope>NUCLEOTIDE SEQUENCE [LARGE SCALE GENOMIC DNA]</scope>
    <source>
        <strain evidence="1 2">LYAD-421 SS1</strain>
    </source>
</reference>
<name>R7SIG1_DICSQ</name>
<dbReference type="GeneID" id="18838298"/>
<dbReference type="RefSeq" id="XP_007371300.1">
    <property type="nucleotide sequence ID" value="XM_007371238.1"/>
</dbReference>
<evidence type="ECO:0000313" key="1">
    <source>
        <dbReference type="EMBL" id="EJF55951.1"/>
    </source>
</evidence>